<gene>
    <name evidence="13" type="primary">MARCH2</name>
    <name evidence="13" type="ORF">DERP_011353</name>
</gene>
<keyword evidence="14" id="KW-1185">Reference proteome</keyword>
<evidence type="ECO:0000256" key="11">
    <source>
        <dbReference type="SAM" id="Phobius"/>
    </source>
</evidence>
<keyword evidence="3 11" id="KW-0812">Transmembrane</keyword>
<protein>
    <submittedName>
        <fullName evidence="13">E3 ubiquitin-protein ligase march2</fullName>
    </submittedName>
</protein>
<name>A0ABQ8J7E2_DERPT</name>
<evidence type="ECO:0000256" key="8">
    <source>
        <dbReference type="ARBA" id="ARBA00022989"/>
    </source>
</evidence>
<dbReference type="Proteomes" id="UP000887458">
    <property type="component" value="Unassembled WGS sequence"/>
</dbReference>
<keyword evidence="4" id="KW-0479">Metal-binding</keyword>
<evidence type="ECO:0000256" key="10">
    <source>
        <dbReference type="SAM" id="MobiDB-lite"/>
    </source>
</evidence>
<reference evidence="13 14" key="2">
    <citation type="journal article" date="2022" name="Mol. Biol. Evol.">
        <title>Comparative Genomics Reveals Insights into the Divergent Evolution of Astigmatic Mites and Household Pest Adaptations.</title>
        <authorList>
            <person name="Xiong Q."/>
            <person name="Wan A.T."/>
            <person name="Liu X."/>
            <person name="Fung C.S."/>
            <person name="Xiao X."/>
            <person name="Malainual N."/>
            <person name="Hou J."/>
            <person name="Wang L."/>
            <person name="Wang M."/>
            <person name="Yang K.Y."/>
            <person name="Cui Y."/>
            <person name="Leung E.L."/>
            <person name="Nong W."/>
            <person name="Shin S.K."/>
            <person name="Au S.W."/>
            <person name="Jeong K.Y."/>
            <person name="Chew F.T."/>
            <person name="Hui J.H."/>
            <person name="Leung T.F."/>
            <person name="Tungtrongchitr A."/>
            <person name="Zhong N."/>
            <person name="Liu Z."/>
            <person name="Tsui S.K."/>
        </authorList>
    </citation>
    <scope>NUCLEOTIDE SEQUENCE [LARGE SCALE GENOMIC DNA]</scope>
    <source>
        <strain evidence="13">Derp</strain>
    </source>
</reference>
<evidence type="ECO:0000259" key="12">
    <source>
        <dbReference type="PROSITE" id="PS51292"/>
    </source>
</evidence>
<comment type="subcellular location">
    <subcellularLocation>
        <location evidence="1">Membrane</location>
        <topology evidence="1">Multi-pass membrane protein</topology>
    </subcellularLocation>
</comment>
<keyword evidence="9 11" id="KW-0472">Membrane</keyword>
<dbReference type="SUPFAM" id="SSF57850">
    <property type="entry name" value="RING/U-box"/>
    <property type="match status" value="1"/>
</dbReference>
<evidence type="ECO:0000313" key="14">
    <source>
        <dbReference type="Proteomes" id="UP000887458"/>
    </source>
</evidence>
<feature type="region of interest" description="Disordered" evidence="10">
    <location>
        <begin position="180"/>
        <end position="200"/>
    </location>
</feature>
<evidence type="ECO:0000256" key="5">
    <source>
        <dbReference type="ARBA" id="ARBA00022771"/>
    </source>
</evidence>
<evidence type="ECO:0000313" key="13">
    <source>
        <dbReference type="EMBL" id="KAH9418491.1"/>
    </source>
</evidence>
<keyword evidence="2" id="KW-0808">Transferase</keyword>
<evidence type="ECO:0000256" key="1">
    <source>
        <dbReference type="ARBA" id="ARBA00004141"/>
    </source>
</evidence>
<dbReference type="EMBL" id="NJHN03000063">
    <property type="protein sequence ID" value="KAH9418491.1"/>
    <property type="molecule type" value="Genomic_DNA"/>
</dbReference>
<feature type="compositionally biased region" description="Low complexity" evidence="10">
    <location>
        <begin position="181"/>
        <end position="200"/>
    </location>
</feature>
<proteinExistence type="predicted"/>
<dbReference type="PANTHER" id="PTHR46065">
    <property type="entry name" value="E3 UBIQUITIN-PROTEIN LIGASE MARCH 2/3 FAMILY MEMBER"/>
    <property type="match status" value="1"/>
</dbReference>
<comment type="caution">
    <text evidence="13">The sequence shown here is derived from an EMBL/GenBank/DDBJ whole genome shotgun (WGS) entry which is preliminary data.</text>
</comment>
<dbReference type="SMART" id="SM00744">
    <property type="entry name" value="RINGv"/>
    <property type="match status" value="1"/>
</dbReference>
<keyword evidence="8 11" id="KW-1133">Transmembrane helix</keyword>
<dbReference type="PANTHER" id="PTHR46065:SF3">
    <property type="entry name" value="FI20425P1"/>
    <property type="match status" value="1"/>
</dbReference>
<reference evidence="13 14" key="1">
    <citation type="journal article" date="2018" name="J. Allergy Clin. Immunol.">
        <title>High-quality assembly of Dermatophagoides pteronyssinus genome and transcriptome reveals a wide range of novel allergens.</title>
        <authorList>
            <person name="Liu X.Y."/>
            <person name="Yang K.Y."/>
            <person name="Wang M.Q."/>
            <person name="Kwok J.S."/>
            <person name="Zeng X."/>
            <person name="Yang Z."/>
            <person name="Xiao X.J."/>
            <person name="Lau C.P."/>
            <person name="Li Y."/>
            <person name="Huang Z.M."/>
            <person name="Ba J.G."/>
            <person name="Yim A.K."/>
            <person name="Ouyang C.Y."/>
            <person name="Ngai S.M."/>
            <person name="Chan T.F."/>
            <person name="Leung E.L."/>
            <person name="Liu L."/>
            <person name="Liu Z.G."/>
            <person name="Tsui S.K."/>
        </authorList>
    </citation>
    <scope>NUCLEOTIDE SEQUENCE [LARGE SCALE GENOMIC DNA]</scope>
    <source>
        <strain evidence="13">Derp</strain>
    </source>
</reference>
<dbReference type="Pfam" id="PF12906">
    <property type="entry name" value="RINGv"/>
    <property type="match status" value="1"/>
</dbReference>
<dbReference type="InterPro" id="IPR013083">
    <property type="entry name" value="Znf_RING/FYVE/PHD"/>
</dbReference>
<keyword evidence="7" id="KW-0862">Zinc</keyword>
<dbReference type="InterPro" id="IPR011016">
    <property type="entry name" value="Znf_RING-CH"/>
</dbReference>
<feature type="domain" description="RING-CH-type" evidence="12">
    <location>
        <begin position="21"/>
        <end position="81"/>
    </location>
</feature>
<evidence type="ECO:0000256" key="6">
    <source>
        <dbReference type="ARBA" id="ARBA00022786"/>
    </source>
</evidence>
<keyword evidence="5" id="KW-0863">Zinc-finger</keyword>
<feature type="transmembrane region" description="Helical" evidence="11">
    <location>
        <begin position="100"/>
        <end position="120"/>
    </location>
</feature>
<evidence type="ECO:0000256" key="4">
    <source>
        <dbReference type="ARBA" id="ARBA00022723"/>
    </source>
</evidence>
<evidence type="ECO:0000256" key="3">
    <source>
        <dbReference type="ARBA" id="ARBA00022692"/>
    </source>
</evidence>
<evidence type="ECO:0000256" key="2">
    <source>
        <dbReference type="ARBA" id="ARBA00022679"/>
    </source>
</evidence>
<accession>A0ABQ8J7E2</accession>
<evidence type="ECO:0000256" key="7">
    <source>
        <dbReference type="ARBA" id="ARBA00022833"/>
    </source>
</evidence>
<dbReference type="Gene3D" id="3.30.40.10">
    <property type="entry name" value="Zinc/RING finger domain, C3HC4 (zinc finger)"/>
    <property type="match status" value="1"/>
</dbReference>
<organism evidence="13 14">
    <name type="scientific">Dermatophagoides pteronyssinus</name>
    <name type="common">European house dust mite</name>
    <dbReference type="NCBI Taxonomy" id="6956"/>
    <lineage>
        <taxon>Eukaryota</taxon>
        <taxon>Metazoa</taxon>
        <taxon>Ecdysozoa</taxon>
        <taxon>Arthropoda</taxon>
        <taxon>Chelicerata</taxon>
        <taxon>Arachnida</taxon>
        <taxon>Acari</taxon>
        <taxon>Acariformes</taxon>
        <taxon>Sarcoptiformes</taxon>
        <taxon>Astigmata</taxon>
        <taxon>Psoroptidia</taxon>
        <taxon>Analgoidea</taxon>
        <taxon>Pyroglyphidae</taxon>
        <taxon>Dermatophagoidinae</taxon>
        <taxon>Dermatophagoides</taxon>
    </lineage>
</organism>
<keyword evidence="6" id="KW-0833">Ubl conjugation pathway</keyword>
<evidence type="ECO:0000256" key="9">
    <source>
        <dbReference type="ARBA" id="ARBA00023136"/>
    </source>
</evidence>
<dbReference type="PROSITE" id="PS51292">
    <property type="entry name" value="ZF_RING_CH"/>
    <property type="match status" value="1"/>
</dbReference>
<feature type="transmembrane region" description="Helical" evidence="11">
    <location>
        <begin position="145"/>
        <end position="168"/>
    </location>
</feature>
<sequence>MANVGGKMISNNYSVGVGGGNHKKEKPICNICRQEESFKNLISPCDCKGTGGFVHFDCIKRWIETSGNDHCKACNVIYRKLKMRKKSGSFGKFYHKSEIGILYSHFALFYFTMFFISHWAQFHSQMAFIYGYRTSARVITAINSFYLSFHVITYTIYLATLYLSFIVWQKTNFEIFVQRESPSPSSSSSPTSSSTVRNTT</sequence>